<protein>
    <submittedName>
        <fullName evidence="2">Uncharacterized protein</fullName>
    </submittedName>
</protein>
<gene>
    <name evidence="2" type="ORF">A2290_00420</name>
</gene>
<reference evidence="2 3" key="1">
    <citation type="journal article" date="2016" name="Nat. Commun.">
        <title>Thousands of microbial genomes shed light on interconnected biogeochemical processes in an aquifer system.</title>
        <authorList>
            <person name="Anantharaman K."/>
            <person name="Brown C.T."/>
            <person name="Hug L.A."/>
            <person name="Sharon I."/>
            <person name="Castelle C.J."/>
            <person name="Probst A.J."/>
            <person name="Thomas B.C."/>
            <person name="Singh A."/>
            <person name="Wilkins M.J."/>
            <person name="Karaoz U."/>
            <person name="Brodie E.L."/>
            <person name="Williams K.H."/>
            <person name="Hubbard S.S."/>
            <person name="Banfield J.F."/>
        </authorList>
    </citation>
    <scope>NUCLEOTIDE SEQUENCE [LARGE SCALE GENOMIC DNA]</scope>
</reference>
<organism evidence="2 3">
    <name type="scientific">candidate division WOR-1 bacterium RIFOXYB2_FULL_36_35</name>
    <dbReference type="NCBI Taxonomy" id="1802578"/>
    <lineage>
        <taxon>Bacteria</taxon>
        <taxon>Bacillati</taxon>
        <taxon>Saganbacteria</taxon>
    </lineage>
</organism>
<evidence type="ECO:0000313" key="3">
    <source>
        <dbReference type="Proteomes" id="UP000177905"/>
    </source>
</evidence>
<keyword evidence="1" id="KW-0472">Membrane</keyword>
<name>A0A1F4RXX7_UNCSA</name>
<evidence type="ECO:0000313" key="2">
    <source>
        <dbReference type="EMBL" id="OGC13024.1"/>
    </source>
</evidence>
<evidence type="ECO:0000256" key="1">
    <source>
        <dbReference type="SAM" id="Phobius"/>
    </source>
</evidence>
<keyword evidence="1" id="KW-0812">Transmembrane</keyword>
<feature type="transmembrane region" description="Helical" evidence="1">
    <location>
        <begin position="21"/>
        <end position="38"/>
    </location>
</feature>
<dbReference type="Proteomes" id="UP000177905">
    <property type="component" value="Unassembled WGS sequence"/>
</dbReference>
<comment type="caution">
    <text evidence="2">The sequence shown here is derived from an EMBL/GenBank/DDBJ whole genome shotgun (WGS) entry which is preliminary data.</text>
</comment>
<dbReference type="AlphaFoldDB" id="A0A1F4RXX7"/>
<proteinExistence type="predicted"/>
<accession>A0A1F4RXX7</accession>
<sequence length="1075" mass="121867">MTNNRFPTTKHDLVGIRFFKTVLLTSLFILFSFSFLFGETSEYKVDHFSLNFQPVYPLLTDKETSVRVMTDLDAYDIWIYLTHGKRIRMKKDGNKWVGVFIPEDSPPYGFRPLFVYIKHREKILSDSIYKKFIAFLGGGDSFEIRRSIFVGKMWYKVFKPHPKISDVLQSENKGSDDLTVVDILDVFNNDGEKQKEEIVKGFEGEKEIKNRQNLSEGFEENSFSSEGEVFLSSYPTKEPNTLIIKGNRVFAFSSKSVEGSKEGFLPGVNREESLRLNISGKIKEAEIDASLFSSSILGVDQVSSKEEIVSVLLKTGSTEVYFGDYKPFINDLEFSRLDKVLSGFRVTGDYGKWNLKMFFATPKGISRIEKVYGDGTQGPYLLNSSPVVIDSERVYVDALLQRRGNDYEIDYLAGTITFKNRVIPKQSVLKIYYDLRETIYSHLTYALYTKVNPIPSLKIGASYINDSDSLDNAATISQSTSIEPQSHLIFGLNGAFGYQDLINLQSEVAYSVKKNKLLSDPSLKEDGRAAKLDVISSFGPFNFSGKLKKIGLGFEPIGQADPKQDLSEYNTLLGFRVNPNLFLEGSLYDSYYLENSVRYKTINKDGRMNLAYPAFPSFLYSIKEIWESNDPVTSDRIDRLTKRNSVEIKHLFQIVNLSVNGGREERFVTTPSLETTVYNTVGTSFSLIPQDKFSASGNIELKDTFVSSGDNSYTKEYILNLSAFPAPEYVITGSLDHIDDTKDGVFQVADLSYKANLLNYLKTDGKCTVSSLKETFGATKEGIRKEEASIRFEVSPIDNMRVRYYYKPNITLLNRTLGLTYSNTIKQFEANLAMFSSTVFSYSLQNFDRFTIDKNDFPFYLRKQNMENGGTKIYSVKTAPLQFLSCEFNYIDDGRTTYTLISSEGTFDYSRDNFINNEFMAVVKSSLTNKIAIDSSYSVKTSTSGSKEAFDNTQNLLTQSIGLKGIFYVNNELSFNISSSYSRIVNYLSDNDENTYTFEPGLGFVYSLPGKLRLDGEYLYAKSYSGANMENSKVNLRGIYDFSGFLHFALRIETEINSFPYYKTSDFSGNVEINL</sequence>
<keyword evidence="1" id="KW-1133">Transmembrane helix</keyword>
<dbReference type="EMBL" id="MEUA01000062">
    <property type="protein sequence ID" value="OGC13024.1"/>
    <property type="molecule type" value="Genomic_DNA"/>
</dbReference>